<dbReference type="SUPFAM" id="SSF88946">
    <property type="entry name" value="Sigma2 domain of RNA polymerase sigma factors"/>
    <property type="match status" value="1"/>
</dbReference>
<evidence type="ECO:0000256" key="4">
    <source>
        <dbReference type="ARBA" id="ARBA00023163"/>
    </source>
</evidence>
<keyword evidence="4" id="KW-0804">Transcription</keyword>
<evidence type="ECO:0000256" key="3">
    <source>
        <dbReference type="ARBA" id="ARBA00023082"/>
    </source>
</evidence>
<dbReference type="InterPro" id="IPR013325">
    <property type="entry name" value="RNA_pol_sigma_r2"/>
</dbReference>
<proteinExistence type="inferred from homology"/>
<dbReference type="InterPro" id="IPR014284">
    <property type="entry name" value="RNA_pol_sigma-70_dom"/>
</dbReference>
<sequence length="174" mass="20424">MENPNITIIIENHRTRIEKTIKKMIKNPSLVDDIVQDATIKVYTYFQDHTHEVPQNLEAWVTTISKNTAYDHLRKLKRNQNILSTAQESFKQNLTQPHSDDPERAMISKEMISEVKEVFHILDQETKDIFILRNQGLSYQEIAKLKKLSLGKVKTKIFRGRKKMMDYLLEKGVL</sequence>
<reference evidence="7 8" key="1">
    <citation type="submission" date="2024-09" db="EMBL/GenBank/DDBJ databases">
        <authorList>
            <person name="Sun Q."/>
            <person name="Mori K."/>
        </authorList>
    </citation>
    <scope>NUCLEOTIDE SEQUENCE [LARGE SCALE GENOMIC DNA]</scope>
    <source>
        <strain evidence="7 8">CCM 7228</strain>
    </source>
</reference>
<dbReference type="InterPro" id="IPR007627">
    <property type="entry name" value="RNA_pol_sigma70_r2"/>
</dbReference>
<dbReference type="PANTHER" id="PTHR43133:SF51">
    <property type="entry name" value="RNA POLYMERASE SIGMA FACTOR"/>
    <property type="match status" value="1"/>
</dbReference>
<dbReference type="Pfam" id="PF04542">
    <property type="entry name" value="Sigma70_r2"/>
    <property type="match status" value="1"/>
</dbReference>
<dbReference type="EMBL" id="JBHLVO010000035">
    <property type="protein sequence ID" value="MFC0274422.1"/>
    <property type="molecule type" value="Genomic_DNA"/>
</dbReference>
<dbReference type="InterPro" id="IPR013324">
    <property type="entry name" value="RNA_pol_sigma_r3/r4-like"/>
</dbReference>
<dbReference type="InterPro" id="IPR036388">
    <property type="entry name" value="WH-like_DNA-bd_sf"/>
</dbReference>
<comment type="similarity">
    <text evidence="1">Belongs to the sigma-70 factor family. ECF subfamily.</text>
</comment>
<dbReference type="SUPFAM" id="SSF88659">
    <property type="entry name" value="Sigma3 and sigma4 domains of RNA polymerase sigma factors"/>
    <property type="match status" value="1"/>
</dbReference>
<dbReference type="PANTHER" id="PTHR43133">
    <property type="entry name" value="RNA POLYMERASE ECF-TYPE SIGMA FACTO"/>
    <property type="match status" value="1"/>
</dbReference>
<evidence type="ECO:0000259" key="5">
    <source>
        <dbReference type="Pfam" id="PF04542"/>
    </source>
</evidence>
<evidence type="ECO:0000313" key="7">
    <source>
        <dbReference type="EMBL" id="MFC0274422.1"/>
    </source>
</evidence>
<keyword evidence="2" id="KW-0805">Transcription regulation</keyword>
<dbReference type="RefSeq" id="WP_378938654.1">
    <property type="nucleotide sequence ID" value="NZ_JBHLVO010000035.1"/>
</dbReference>
<accession>A0ABV6GNH8</accession>
<evidence type="ECO:0000259" key="6">
    <source>
        <dbReference type="Pfam" id="PF08281"/>
    </source>
</evidence>
<comment type="caution">
    <text evidence="7">The sequence shown here is derived from an EMBL/GenBank/DDBJ whole genome shotgun (WGS) entry which is preliminary data.</text>
</comment>
<keyword evidence="8" id="KW-1185">Reference proteome</keyword>
<name>A0ABV6GNH8_9BACI</name>
<feature type="domain" description="RNA polymerase sigma factor 70 region 4 type 2" evidence="6">
    <location>
        <begin position="122"/>
        <end position="164"/>
    </location>
</feature>
<keyword evidence="3" id="KW-0731">Sigma factor</keyword>
<feature type="domain" description="RNA polymerase sigma-70 region 2" evidence="5">
    <location>
        <begin position="10"/>
        <end position="78"/>
    </location>
</feature>
<dbReference type="InterPro" id="IPR039425">
    <property type="entry name" value="RNA_pol_sigma-70-like"/>
</dbReference>
<gene>
    <name evidence="7" type="ORF">ACFFIX_24045</name>
</gene>
<dbReference type="Proteomes" id="UP001589854">
    <property type="component" value="Unassembled WGS sequence"/>
</dbReference>
<protein>
    <submittedName>
        <fullName evidence="7">RNA polymerase sigma factor</fullName>
    </submittedName>
</protein>
<dbReference type="Gene3D" id="1.10.10.10">
    <property type="entry name" value="Winged helix-like DNA-binding domain superfamily/Winged helix DNA-binding domain"/>
    <property type="match status" value="1"/>
</dbReference>
<dbReference type="Gene3D" id="1.10.1740.10">
    <property type="match status" value="1"/>
</dbReference>
<evidence type="ECO:0000313" key="8">
    <source>
        <dbReference type="Proteomes" id="UP001589854"/>
    </source>
</evidence>
<evidence type="ECO:0000256" key="2">
    <source>
        <dbReference type="ARBA" id="ARBA00023015"/>
    </source>
</evidence>
<organism evidence="7 8">
    <name type="scientific">Metabacillus herbersteinensis</name>
    <dbReference type="NCBI Taxonomy" id="283816"/>
    <lineage>
        <taxon>Bacteria</taxon>
        <taxon>Bacillati</taxon>
        <taxon>Bacillota</taxon>
        <taxon>Bacilli</taxon>
        <taxon>Bacillales</taxon>
        <taxon>Bacillaceae</taxon>
        <taxon>Metabacillus</taxon>
    </lineage>
</organism>
<dbReference type="NCBIfam" id="TIGR02937">
    <property type="entry name" value="sigma70-ECF"/>
    <property type="match status" value="1"/>
</dbReference>
<dbReference type="InterPro" id="IPR013249">
    <property type="entry name" value="RNA_pol_sigma70_r4_t2"/>
</dbReference>
<evidence type="ECO:0000256" key="1">
    <source>
        <dbReference type="ARBA" id="ARBA00010641"/>
    </source>
</evidence>
<dbReference type="Pfam" id="PF08281">
    <property type="entry name" value="Sigma70_r4_2"/>
    <property type="match status" value="1"/>
</dbReference>